<keyword evidence="2" id="KW-0614">Plasmid</keyword>
<dbReference type="KEGG" id="dph:EHF33_20030"/>
<name>A0A3G8YRP3_9DEIO</name>
<evidence type="ECO:0000313" key="2">
    <source>
        <dbReference type="EMBL" id="AZI45204.1"/>
    </source>
</evidence>
<proteinExistence type="predicted"/>
<protein>
    <recommendedName>
        <fullName evidence="1">DUF6915 domain-containing protein</fullName>
    </recommendedName>
</protein>
<dbReference type="Proteomes" id="UP000276417">
    <property type="component" value="Plasmid unnamed3"/>
</dbReference>
<reference evidence="2 3" key="1">
    <citation type="submission" date="2018-11" db="EMBL/GenBank/DDBJ databases">
        <title>Deinococcus shelandsis sp. nov., isolated from South Shetland Islands soil of Antarctica.</title>
        <authorList>
            <person name="Tian J."/>
        </authorList>
    </citation>
    <scope>NUCLEOTIDE SEQUENCE [LARGE SCALE GENOMIC DNA]</scope>
    <source>
        <strain evidence="2 3">S14-83T</strain>
        <plasmid evidence="2 3">unnamed3</plasmid>
    </source>
</reference>
<dbReference type="OrthoDB" id="68427at2"/>
<sequence length="220" mass="25038">MSHAIYHAQSSARRFGGAAEDYVAIHEWFDASKAFIADARHRALRHHAQGIFWCEEVFGRTMTNSAGRQIPVRLIGEQHVMEDFRRIPTLTDWLGHMTLEDWMFKTVAVLPKLFKEGAALPRVEDAHRPEHLQAEAERLTADLALIHGRLHQAEIEELLRRSPGAVDLETQVVGGQILALLRGSNGQELLRRETQLPYPCLYIRDQHESIPNKEKSNVQG</sequence>
<gene>
    <name evidence="2" type="ORF">EHF33_20030</name>
</gene>
<dbReference type="RefSeq" id="WP_124875582.1">
    <property type="nucleotide sequence ID" value="NZ_CP034187.1"/>
</dbReference>
<feature type="domain" description="DUF6915" evidence="1">
    <location>
        <begin position="3"/>
        <end position="103"/>
    </location>
</feature>
<keyword evidence="3" id="KW-1185">Reference proteome</keyword>
<dbReference type="Pfam" id="PF21866">
    <property type="entry name" value="DUF6915"/>
    <property type="match status" value="1"/>
</dbReference>
<evidence type="ECO:0000313" key="3">
    <source>
        <dbReference type="Proteomes" id="UP000276417"/>
    </source>
</evidence>
<dbReference type="EMBL" id="CP034187">
    <property type="protein sequence ID" value="AZI45204.1"/>
    <property type="molecule type" value="Genomic_DNA"/>
</dbReference>
<evidence type="ECO:0000259" key="1">
    <source>
        <dbReference type="Pfam" id="PF21866"/>
    </source>
</evidence>
<geneLocation type="plasmid" evidence="2 3">
    <name>unnamed3</name>
</geneLocation>
<accession>A0A3G8YRP3</accession>
<dbReference type="AlphaFoldDB" id="A0A3G8YRP3"/>
<organism evidence="2 3">
    <name type="scientific">Deinococcus psychrotolerans</name>
    <dbReference type="NCBI Taxonomy" id="2489213"/>
    <lineage>
        <taxon>Bacteria</taxon>
        <taxon>Thermotogati</taxon>
        <taxon>Deinococcota</taxon>
        <taxon>Deinococci</taxon>
        <taxon>Deinococcales</taxon>
        <taxon>Deinococcaceae</taxon>
        <taxon>Deinococcus</taxon>
    </lineage>
</organism>
<dbReference type="InterPro" id="IPR054061">
    <property type="entry name" value="DUF6915"/>
</dbReference>